<keyword evidence="3" id="KW-1185">Reference proteome</keyword>
<evidence type="ECO:0000313" key="2">
    <source>
        <dbReference type="EMBL" id="OJI93797.1"/>
    </source>
</evidence>
<dbReference type="OrthoDB" id="7861597at2"/>
<accession>A0A1L9NX03</accession>
<dbReference type="RefSeq" id="WP_072630512.1">
    <property type="nucleotide sequence ID" value="NZ_MLCB01000130.1"/>
</dbReference>
<keyword evidence="1" id="KW-1133">Transmembrane helix</keyword>
<protein>
    <submittedName>
        <fullName evidence="2">Uncharacterized protein</fullName>
    </submittedName>
</protein>
<comment type="caution">
    <text evidence="2">The sequence shown here is derived from an EMBL/GenBank/DDBJ whole genome shotgun (WGS) entry which is preliminary data.</text>
</comment>
<evidence type="ECO:0000313" key="3">
    <source>
        <dbReference type="Proteomes" id="UP000184514"/>
    </source>
</evidence>
<proteinExistence type="predicted"/>
<keyword evidence="1" id="KW-0812">Transmembrane</keyword>
<dbReference type="Proteomes" id="UP000184514">
    <property type="component" value="Unassembled WGS sequence"/>
</dbReference>
<feature type="transmembrane region" description="Helical" evidence="1">
    <location>
        <begin position="20"/>
        <end position="38"/>
    </location>
</feature>
<feature type="transmembrane region" description="Helical" evidence="1">
    <location>
        <begin position="121"/>
        <end position="142"/>
    </location>
</feature>
<name>A0A1L9NX03_9RHOB</name>
<feature type="transmembrane region" description="Helical" evidence="1">
    <location>
        <begin position="44"/>
        <end position="65"/>
    </location>
</feature>
<gene>
    <name evidence="2" type="ORF">PFRI_19440</name>
</gene>
<sequence>MSLVADDIDWHDSPFSRAFLWLKAASTFYVIAIPISHFALPHSYIWGIAVFFLIAMLFTYPVAAWRSGNHFSLELRVSIFLALFGLVGLFTTPWLVIAGIFGHGVWDLLKHRGHGTPFFGWYISGCVVVDWCYAAALTFFLLTGQI</sequence>
<organism evidence="2 3">
    <name type="scientific">Planktotalea frisia</name>
    <dbReference type="NCBI Taxonomy" id="696762"/>
    <lineage>
        <taxon>Bacteria</taxon>
        <taxon>Pseudomonadati</taxon>
        <taxon>Pseudomonadota</taxon>
        <taxon>Alphaproteobacteria</taxon>
        <taxon>Rhodobacterales</taxon>
        <taxon>Paracoccaceae</taxon>
        <taxon>Planktotalea</taxon>
    </lineage>
</organism>
<keyword evidence="1" id="KW-0472">Membrane</keyword>
<feature type="transmembrane region" description="Helical" evidence="1">
    <location>
        <begin position="77"/>
        <end position="101"/>
    </location>
</feature>
<evidence type="ECO:0000256" key="1">
    <source>
        <dbReference type="SAM" id="Phobius"/>
    </source>
</evidence>
<reference evidence="2 3" key="1">
    <citation type="submission" date="2016-10" db="EMBL/GenBank/DDBJ databases">
        <title>Genome sequence of Planktotalea frisia SH6-1.</title>
        <authorList>
            <person name="Poehlein A."/>
            <person name="Bakenhus I."/>
            <person name="Voget S."/>
            <person name="Brinkhoff T."/>
            <person name="Simon M."/>
        </authorList>
    </citation>
    <scope>NUCLEOTIDE SEQUENCE [LARGE SCALE GENOMIC DNA]</scope>
    <source>
        <strain evidence="2 3">SH6-1</strain>
    </source>
</reference>
<dbReference type="AlphaFoldDB" id="A0A1L9NX03"/>
<dbReference type="STRING" id="696762.PFRI_19440"/>
<dbReference type="EMBL" id="MLCB01000130">
    <property type="protein sequence ID" value="OJI93797.1"/>
    <property type="molecule type" value="Genomic_DNA"/>
</dbReference>